<dbReference type="SUPFAM" id="SSF48452">
    <property type="entry name" value="TPR-like"/>
    <property type="match status" value="2"/>
</dbReference>
<evidence type="ECO:0000313" key="6">
    <source>
        <dbReference type="Proteomes" id="UP000219327"/>
    </source>
</evidence>
<dbReference type="Proteomes" id="UP000219327">
    <property type="component" value="Unassembled WGS sequence"/>
</dbReference>
<accession>A0A2A5WSH2</accession>
<dbReference type="PANTHER" id="PTHR44943">
    <property type="entry name" value="CELLULOSE SYNTHASE OPERON PROTEIN C"/>
    <property type="match status" value="1"/>
</dbReference>
<dbReference type="PROSITE" id="PS50005">
    <property type="entry name" value="TPR"/>
    <property type="match status" value="1"/>
</dbReference>
<dbReference type="SMART" id="SM00028">
    <property type="entry name" value="TPR"/>
    <property type="match status" value="7"/>
</dbReference>
<evidence type="ECO:0008006" key="7">
    <source>
        <dbReference type="Google" id="ProtNLM"/>
    </source>
</evidence>
<dbReference type="InterPro" id="IPR051685">
    <property type="entry name" value="Ycf3/AcsC/BcsC/TPR_MFPF"/>
</dbReference>
<keyword evidence="2 3" id="KW-0802">TPR repeat</keyword>
<dbReference type="Gene3D" id="1.25.40.10">
    <property type="entry name" value="Tetratricopeptide repeat domain"/>
    <property type="match status" value="2"/>
</dbReference>
<keyword evidence="4" id="KW-0732">Signal</keyword>
<gene>
    <name evidence="5" type="ORF">CNE99_05610</name>
</gene>
<reference evidence="5 6" key="1">
    <citation type="submission" date="2017-08" db="EMBL/GenBank/DDBJ databases">
        <title>Fine stratification of microbial communities through a metagenomic profile of the photic zone.</title>
        <authorList>
            <person name="Haro-Moreno J.M."/>
            <person name="Lopez-Perez M."/>
            <person name="De La Torre J."/>
            <person name="Picazo A."/>
            <person name="Camacho A."/>
            <person name="Rodriguez-Valera F."/>
        </authorList>
    </citation>
    <scope>NUCLEOTIDE SEQUENCE [LARGE SCALE GENOMIC DNA]</scope>
    <source>
        <strain evidence="5">MED-G24</strain>
    </source>
</reference>
<keyword evidence="1" id="KW-0677">Repeat</keyword>
<dbReference type="PROSITE" id="PS51257">
    <property type="entry name" value="PROKAR_LIPOPROTEIN"/>
    <property type="match status" value="1"/>
</dbReference>
<feature type="signal peptide" evidence="4">
    <location>
        <begin position="1"/>
        <end position="17"/>
    </location>
</feature>
<dbReference type="EMBL" id="NTKD01000024">
    <property type="protein sequence ID" value="PDH39439.1"/>
    <property type="molecule type" value="Genomic_DNA"/>
</dbReference>
<dbReference type="InterPro" id="IPR011990">
    <property type="entry name" value="TPR-like_helical_dom_sf"/>
</dbReference>
<proteinExistence type="predicted"/>
<organism evidence="5 6">
    <name type="scientific">OM182 bacterium MED-G24</name>
    <dbReference type="NCBI Taxonomy" id="1986255"/>
    <lineage>
        <taxon>Bacteria</taxon>
        <taxon>Pseudomonadati</taxon>
        <taxon>Pseudomonadota</taxon>
        <taxon>Gammaproteobacteria</taxon>
        <taxon>OMG group</taxon>
        <taxon>OM182 clade</taxon>
    </lineage>
</organism>
<evidence type="ECO:0000256" key="1">
    <source>
        <dbReference type="ARBA" id="ARBA00022737"/>
    </source>
</evidence>
<evidence type="ECO:0000256" key="2">
    <source>
        <dbReference type="ARBA" id="ARBA00022803"/>
    </source>
</evidence>
<dbReference type="AlphaFoldDB" id="A0A2A5WSH2"/>
<name>A0A2A5WSH2_9GAMM</name>
<dbReference type="Pfam" id="PF13432">
    <property type="entry name" value="TPR_16"/>
    <property type="match status" value="2"/>
</dbReference>
<feature type="chain" id="PRO_5013286450" description="Tetratricopeptide repeat protein" evidence="4">
    <location>
        <begin position="18"/>
        <end position="609"/>
    </location>
</feature>
<sequence>MKPLFVMVLLSMLIGCAGQVPDIPPGNKAEATVVADEAIADPVDVADGVEAIEAEKRPQYRRPRPEDYPATAFDPDTLHELLAAELAVYRGELRYAAEAYTRIAERTRDAGVAERATRLAQYLRRHDLALSAVLVWVEEAPEDAGAHQLAAGQLLRAGELEAATGHLAKVKSLTGEVILRDLMYRSVILTRERRGTVIALLHRMHEADPSDRGIVYAMAYLHEQNGHLAEALDLLDQLLAAKPDDVNVIILKTNVLVALQRSDQAMAELELILLGMPENSRLIRLYADTLFSQKRYDEARLQYEKILASRPSDGDALMRMARIALIAEDRQQARSYFQQMIRWNRRTATAHFYLGMLAEEEGDFPAALRHYRNTGNGVEYVPAQFRLTAILSRQGLIDEGRRHLRTQRENQPRHFVELVKIEAQMLREHGYEEALFTLMSDAITKVPDNIDLLLFRAQVGERTGRFEVFEQDLYRILDLEPDNALALNMLGYTLTDQTDRHEEALGLIRRALALKPDEAAYIDSMGWVQYRLKNFDEAIVHLRRALSMLPNDEVAAHLGEVLWVTGEKAEAAAVWQQALEWKPDSSALKQVMERFINGPDQANSSIQTN</sequence>
<evidence type="ECO:0000256" key="3">
    <source>
        <dbReference type="PROSITE-ProRule" id="PRU00339"/>
    </source>
</evidence>
<dbReference type="Pfam" id="PF14559">
    <property type="entry name" value="TPR_19"/>
    <property type="match status" value="2"/>
</dbReference>
<dbReference type="PANTHER" id="PTHR44943:SF5">
    <property type="entry name" value="BLL7697 PROTEIN"/>
    <property type="match status" value="1"/>
</dbReference>
<evidence type="ECO:0000256" key="4">
    <source>
        <dbReference type="SAM" id="SignalP"/>
    </source>
</evidence>
<comment type="caution">
    <text evidence="5">The sequence shown here is derived from an EMBL/GenBank/DDBJ whole genome shotgun (WGS) entry which is preliminary data.</text>
</comment>
<dbReference type="InterPro" id="IPR019734">
    <property type="entry name" value="TPR_rpt"/>
</dbReference>
<protein>
    <recommendedName>
        <fullName evidence="7">Tetratricopeptide repeat protein</fullName>
    </recommendedName>
</protein>
<evidence type="ECO:0000313" key="5">
    <source>
        <dbReference type="EMBL" id="PDH39439.1"/>
    </source>
</evidence>
<feature type="repeat" description="TPR" evidence="3">
    <location>
        <begin position="519"/>
        <end position="552"/>
    </location>
</feature>